<feature type="transmembrane region" description="Helical" evidence="1">
    <location>
        <begin position="129"/>
        <end position="149"/>
    </location>
</feature>
<dbReference type="Proteomes" id="UP001596528">
    <property type="component" value="Unassembled WGS sequence"/>
</dbReference>
<keyword evidence="1" id="KW-0472">Membrane</keyword>
<proteinExistence type="predicted"/>
<evidence type="ECO:0000313" key="3">
    <source>
        <dbReference type="Proteomes" id="UP001596528"/>
    </source>
</evidence>
<sequence length="221" mass="24987">MLPSLSWRSLADRSFWTSRWVLGLLLLINVPGTIYGYIWYGQQLVWTVTEKRLPMLLPFVPDSPTASLFFTLAIGILYLENGREPKRPTPLRSFAEAFAVLTSFKYGIWAVAMIAAGAMQGDALQWQDYMLIVSHLGMALEALLFAPWFRYGLGSALAAGLWTLFNDLFDYSLGIFPWLYKELLDDLPAIALFTVCLTLFSLLLAVLLGPVLRRRRRTGQV</sequence>
<feature type="transmembrane region" description="Helical" evidence="1">
    <location>
        <begin position="60"/>
        <end position="79"/>
    </location>
</feature>
<feature type="transmembrane region" description="Helical" evidence="1">
    <location>
        <begin position="20"/>
        <end position="40"/>
    </location>
</feature>
<dbReference type="InterPro" id="IPR009845">
    <property type="entry name" value="DUF1405"/>
</dbReference>
<feature type="transmembrane region" description="Helical" evidence="1">
    <location>
        <begin position="156"/>
        <end position="178"/>
    </location>
</feature>
<accession>A0ABW2V794</accession>
<feature type="transmembrane region" description="Helical" evidence="1">
    <location>
        <begin position="190"/>
        <end position="212"/>
    </location>
</feature>
<evidence type="ECO:0000313" key="2">
    <source>
        <dbReference type="EMBL" id="MFC7750482.1"/>
    </source>
</evidence>
<dbReference type="Pfam" id="PF07187">
    <property type="entry name" value="DUF1405"/>
    <property type="match status" value="1"/>
</dbReference>
<keyword evidence="1" id="KW-0812">Transmembrane</keyword>
<feature type="transmembrane region" description="Helical" evidence="1">
    <location>
        <begin position="91"/>
        <end position="117"/>
    </location>
</feature>
<keyword evidence="1" id="KW-1133">Transmembrane helix</keyword>
<organism evidence="2 3">
    <name type="scientific">Paenibacillus thermoaerophilus</name>
    <dbReference type="NCBI Taxonomy" id="1215385"/>
    <lineage>
        <taxon>Bacteria</taxon>
        <taxon>Bacillati</taxon>
        <taxon>Bacillota</taxon>
        <taxon>Bacilli</taxon>
        <taxon>Bacillales</taxon>
        <taxon>Paenibacillaceae</taxon>
        <taxon>Paenibacillus</taxon>
    </lineage>
</organism>
<dbReference type="PANTHER" id="PTHR40042:SF1">
    <property type="entry name" value="DUF1405 DOMAIN-CONTAINING PROTEIN"/>
    <property type="match status" value="1"/>
</dbReference>
<name>A0ABW2V794_9BACL</name>
<protein>
    <submittedName>
        <fullName evidence="2">DUF1405 domain-containing protein</fullName>
    </submittedName>
</protein>
<dbReference type="EMBL" id="JBHTGQ010000023">
    <property type="protein sequence ID" value="MFC7750482.1"/>
    <property type="molecule type" value="Genomic_DNA"/>
</dbReference>
<keyword evidence="3" id="KW-1185">Reference proteome</keyword>
<dbReference type="PANTHER" id="PTHR40042">
    <property type="entry name" value="HYPOTHETICAL MEMBRANE SPANNING PROTEIN"/>
    <property type="match status" value="1"/>
</dbReference>
<comment type="caution">
    <text evidence="2">The sequence shown here is derived from an EMBL/GenBank/DDBJ whole genome shotgun (WGS) entry which is preliminary data.</text>
</comment>
<evidence type="ECO:0000256" key="1">
    <source>
        <dbReference type="SAM" id="Phobius"/>
    </source>
</evidence>
<dbReference type="RefSeq" id="WP_138788104.1">
    <property type="nucleotide sequence ID" value="NZ_JBHTGQ010000023.1"/>
</dbReference>
<reference evidence="3" key="1">
    <citation type="journal article" date="2019" name="Int. J. Syst. Evol. Microbiol.">
        <title>The Global Catalogue of Microorganisms (GCM) 10K type strain sequencing project: providing services to taxonomists for standard genome sequencing and annotation.</title>
        <authorList>
            <consortium name="The Broad Institute Genomics Platform"/>
            <consortium name="The Broad Institute Genome Sequencing Center for Infectious Disease"/>
            <person name="Wu L."/>
            <person name="Ma J."/>
        </authorList>
    </citation>
    <scope>NUCLEOTIDE SEQUENCE [LARGE SCALE GENOMIC DNA]</scope>
    <source>
        <strain evidence="3">JCM 18657</strain>
    </source>
</reference>
<gene>
    <name evidence="2" type="ORF">ACFQWB_11165</name>
</gene>